<accession>A0AAD6NVP6</accession>
<protein>
    <submittedName>
        <fullName evidence="1">Uncharacterized protein</fullName>
    </submittedName>
</protein>
<proteinExistence type="predicted"/>
<organism evidence="1 2">
    <name type="scientific">Salix udensis</name>
    <dbReference type="NCBI Taxonomy" id="889485"/>
    <lineage>
        <taxon>Eukaryota</taxon>
        <taxon>Viridiplantae</taxon>
        <taxon>Streptophyta</taxon>
        <taxon>Embryophyta</taxon>
        <taxon>Tracheophyta</taxon>
        <taxon>Spermatophyta</taxon>
        <taxon>Magnoliopsida</taxon>
        <taxon>eudicotyledons</taxon>
        <taxon>Gunneridae</taxon>
        <taxon>Pentapetalae</taxon>
        <taxon>rosids</taxon>
        <taxon>fabids</taxon>
        <taxon>Malpighiales</taxon>
        <taxon>Salicaceae</taxon>
        <taxon>Saliceae</taxon>
        <taxon>Salix</taxon>
    </lineage>
</organism>
<name>A0AAD6NVP6_9ROSI</name>
<gene>
    <name evidence="1" type="ORF">OIU84_010582</name>
</gene>
<dbReference type="EMBL" id="JAPFFJ010000016">
    <property type="protein sequence ID" value="KAJ6407097.1"/>
    <property type="molecule type" value="Genomic_DNA"/>
</dbReference>
<sequence>MEAEDKDGGEFTIDGNYNEDPTAISLSLQFPLLVSNECDNQLATKAKDSLEEKKGSESFIQKMKRLRLLARWQVEV</sequence>
<comment type="caution">
    <text evidence="1">The sequence shown here is derived from an EMBL/GenBank/DDBJ whole genome shotgun (WGS) entry which is preliminary data.</text>
</comment>
<evidence type="ECO:0000313" key="1">
    <source>
        <dbReference type="EMBL" id="KAJ6407097.1"/>
    </source>
</evidence>
<keyword evidence="2" id="KW-1185">Reference proteome</keyword>
<evidence type="ECO:0000313" key="2">
    <source>
        <dbReference type="Proteomes" id="UP001162972"/>
    </source>
</evidence>
<dbReference type="Proteomes" id="UP001162972">
    <property type="component" value="Chromosome 6"/>
</dbReference>
<dbReference type="AlphaFoldDB" id="A0AAD6NVP6"/>
<reference evidence="1 2" key="1">
    <citation type="journal article" date="2023" name="Int. J. Mol. Sci.">
        <title>De Novo Assembly and Annotation of 11 Diverse Shrub Willow (Salix) Genomes Reveals Novel Gene Organization in Sex-Linked Regions.</title>
        <authorList>
            <person name="Hyden B."/>
            <person name="Feng K."/>
            <person name="Yates T.B."/>
            <person name="Jawdy S."/>
            <person name="Cereghino C."/>
            <person name="Smart L.B."/>
            <person name="Muchero W."/>
        </authorList>
    </citation>
    <scope>NUCLEOTIDE SEQUENCE [LARGE SCALE GENOMIC DNA]</scope>
    <source>
        <tissue evidence="1">Shoot tip</tissue>
    </source>
</reference>